<dbReference type="EMBL" id="SPUK01000013">
    <property type="protein sequence ID" value="TQV93067.1"/>
    <property type="molecule type" value="Genomic_DNA"/>
</dbReference>
<gene>
    <name evidence="2" type="ORF">IF1G_08370</name>
</gene>
<feature type="region of interest" description="Disordered" evidence="1">
    <location>
        <begin position="1"/>
        <end position="25"/>
    </location>
</feature>
<accession>A0A545UUC8</accession>
<evidence type="ECO:0000313" key="3">
    <source>
        <dbReference type="Proteomes" id="UP000315783"/>
    </source>
</evidence>
<dbReference type="Proteomes" id="UP000315783">
    <property type="component" value="Unassembled WGS sequence"/>
</dbReference>
<keyword evidence="3" id="KW-1185">Reference proteome</keyword>
<proteinExistence type="predicted"/>
<dbReference type="AlphaFoldDB" id="A0A545UUC8"/>
<protein>
    <submittedName>
        <fullName evidence="2">Uncharacterized protein</fullName>
    </submittedName>
</protein>
<organism evidence="2 3">
    <name type="scientific">Cordyceps javanica</name>
    <dbReference type="NCBI Taxonomy" id="43265"/>
    <lineage>
        <taxon>Eukaryota</taxon>
        <taxon>Fungi</taxon>
        <taxon>Dikarya</taxon>
        <taxon>Ascomycota</taxon>
        <taxon>Pezizomycotina</taxon>
        <taxon>Sordariomycetes</taxon>
        <taxon>Hypocreomycetidae</taxon>
        <taxon>Hypocreales</taxon>
        <taxon>Cordycipitaceae</taxon>
        <taxon>Cordyceps</taxon>
    </lineage>
</organism>
<evidence type="ECO:0000256" key="1">
    <source>
        <dbReference type="SAM" id="MobiDB-lite"/>
    </source>
</evidence>
<sequence>MRRANCLDPSSPPPARSSCATDSPCPRGLPRAVRALSRLHLSTCGCNGHALSVPTTAAADISCRHFQRETKLCDGVKLDIDGKKSSPPTFFLKPAAGSNCFEIPRHSCKPPLTRTGDR</sequence>
<comment type="caution">
    <text evidence="2">The sequence shown here is derived from an EMBL/GenBank/DDBJ whole genome shotgun (WGS) entry which is preliminary data.</text>
</comment>
<evidence type="ECO:0000313" key="2">
    <source>
        <dbReference type="EMBL" id="TQV93067.1"/>
    </source>
</evidence>
<name>A0A545UUC8_9HYPO</name>
<reference evidence="2 3" key="1">
    <citation type="journal article" date="2019" name="Appl. Microbiol. Biotechnol.">
        <title>Genome sequence of Isaria javanica and comparative genome analysis insights into family S53 peptidase evolution in fungal entomopathogens.</title>
        <authorList>
            <person name="Lin R."/>
            <person name="Zhang X."/>
            <person name="Xin B."/>
            <person name="Zou M."/>
            <person name="Gao Y."/>
            <person name="Qin F."/>
            <person name="Hu Q."/>
            <person name="Xie B."/>
            <person name="Cheng X."/>
        </authorList>
    </citation>
    <scope>NUCLEOTIDE SEQUENCE [LARGE SCALE GENOMIC DNA]</scope>
    <source>
        <strain evidence="2 3">IJ1G</strain>
    </source>
</reference>